<dbReference type="AlphaFoldDB" id="A0A1D2J3W0"/>
<accession>A0A1D2J3W0</accession>
<dbReference type="VEuPathDB" id="FungiDB:PABG_12665"/>
<comment type="caution">
    <text evidence="2">The sequence shown here is derived from an EMBL/GenBank/DDBJ whole genome shotgun (WGS) entry which is preliminary data.</text>
</comment>
<feature type="compositionally biased region" description="Basic residues" evidence="1">
    <location>
        <begin position="1"/>
        <end position="10"/>
    </location>
</feature>
<protein>
    <submittedName>
        <fullName evidence="2">Uncharacterized protein</fullName>
    </submittedName>
</protein>
<proteinExistence type="predicted"/>
<evidence type="ECO:0000313" key="2">
    <source>
        <dbReference type="EMBL" id="ODH12980.1"/>
    </source>
</evidence>
<feature type="region of interest" description="Disordered" evidence="1">
    <location>
        <begin position="1"/>
        <end position="20"/>
    </location>
</feature>
<name>A0A1D2J3W0_PARBR</name>
<evidence type="ECO:0000256" key="1">
    <source>
        <dbReference type="SAM" id="MobiDB-lite"/>
    </source>
</evidence>
<feature type="non-terminal residue" evidence="2">
    <location>
        <position position="1"/>
    </location>
</feature>
<feature type="compositionally biased region" description="Basic and acidic residues" evidence="1">
    <location>
        <begin position="43"/>
        <end position="54"/>
    </location>
</feature>
<gene>
    <name evidence="2" type="ORF">ACO22_07721</name>
</gene>
<reference evidence="2 3" key="1">
    <citation type="submission" date="2016-06" db="EMBL/GenBank/DDBJ databases">
        <authorList>
            <person name="Kjaerup R.B."/>
            <person name="Dalgaard T.S."/>
            <person name="Juul-Madsen H.R."/>
        </authorList>
    </citation>
    <scope>NUCLEOTIDE SEQUENCE [LARGE SCALE GENOMIC DNA]</scope>
    <source>
        <strain evidence="2 3">Pb300</strain>
    </source>
</reference>
<evidence type="ECO:0000313" key="3">
    <source>
        <dbReference type="Proteomes" id="UP000242814"/>
    </source>
</evidence>
<organism evidence="2 3">
    <name type="scientific">Paracoccidioides brasiliensis</name>
    <dbReference type="NCBI Taxonomy" id="121759"/>
    <lineage>
        <taxon>Eukaryota</taxon>
        <taxon>Fungi</taxon>
        <taxon>Dikarya</taxon>
        <taxon>Ascomycota</taxon>
        <taxon>Pezizomycotina</taxon>
        <taxon>Eurotiomycetes</taxon>
        <taxon>Eurotiomycetidae</taxon>
        <taxon>Onygenales</taxon>
        <taxon>Ajellomycetaceae</taxon>
        <taxon>Paracoccidioides</taxon>
    </lineage>
</organism>
<feature type="region of interest" description="Disordered" evidence="1">
    <location>
        <begin position="33"/>
        <end position="54"/>
    </location>
</feature>
<sequence length="75" mass="8466">RVHLRGGRPGHRLDTPPGFNTFSDTLSVVKGVKGEVKQPASDDGDKEKKDEKRTSGMDYLKLPIAYWTDWSTDYN</sequence>
<dbReference type="Proteomes" id="UP000242814">
    <property type="component" value="Unassembled WGS sequence"/>
</dbReference>
<dbReference type="EMBL" id="LZYO01000643">
    <property type="protein sequence ID" value="ODH12980.1"/>
    <property type="molecule type" value="Genomic_DNA"/>
</dbReference>